<dbReference type="GO" id="GO:0030123">
    <property type="term" value="C:AP-3 adaptor complex"/>
    <property type="evidence" value="ECO:0007669"/>
    <property type="project" value="InterPro"/>
</dbReference>
<keyword evidence="9" id="KW-0472">Membrane</keyword>
<dbReference type="Bgee" id="ENSXETG00000012972">
    <property type="expression patterns" value="Expressed in mesonephros and 13 other cell types or tissues"/>
</dbReference>
<dbReference type="PANTHER" id="PTHR31199">
    <property type="entry name" value="ARPIN"/>
    <property type="match status" value="1"/>
</dbReference>
<dbReference type="Gene3D" id="3.30.450.60">
    <property type="match status" value="1"/>
</dbReference>
<dbReference type="GeneTree" id="ENSGT00530000064251"/>
<dbReference type="GO" id="GO:0006886">
    <property type="term" value="P:intracellular protein transport"/>
    <property type="evidence" value="ECO:0007669"/>
    <property type="project" value="InterPro"/>
</dbReference>
<evidence type="ECO:0000313" key="11">
    <source>
        <dbReference type="Ensembl" id="ENSXETP00000080852"/>
    </source>
</evidence>
<sequence>MSRIYHNTSLRNKPVHDERIAGSWEPTAFQRGAGVLLEGTLLDFSRHSLTDSKGKKERWYILYLMPSKIHRRHFDSKGNEIEPNFSDTKKVNTGFLMSSYKVEAKGESDKISVEELIQLVNKVELMKISEKYTPRETVAFWLPEVDVEKTELELGEQLRVKTMGDSPFVFSLAKVDSGTVTKCNFAGDAQAGASWTDNIMAQKSQSTSACFEPRGQGDGAEDDEWPEDTQQQIVRETFHLVSKRDDNVCNFLEGGSLIGGSDYKLIYRHYATLYFVFCVDSSESELGILDLIQVFVETLDKCFENVCELDLIFNVDKVHYILHEMVMGGMVLETNMSEVITQVEAQSKLEKSEAGFSAAPARAVSAMKNMNLPDLPRNINIGDLNIKVPNLSHFA</sequence>
<dbReference type="PANTHER" id="PTHR31199:SF1">
    <property type="entry name" value="ARPIN"/>
    <property type="match status" value="1"/>
</dbReference>
<dbReference type="InterPro" id="IPR018889">
    <property type="entry name" value="Arpin"/>
</dbReference>
<protein>
    <recommendedName>
        <fullName evidence="5">Arpin</fullName>
    </recommendedName>
</protein>
<dbReference type="InterPro" id="IPR011012">
    <property type="entry name" value="Longin-like_dom_sf"/>
</dbReference>
<proteinExistence type="inferred from homology"/>
<evidence type="ECO:0000256" key="5">
    <source>
        <dbReference type="ARBA" id="ARBA00019314"/>
    </source>
</evidence>
<evidence type="ECO:0000256" key="3">
    <source>
        <dbReference type="ARBA" id="ARBA00006972"/>
    </source>
</evidence>
<evidence type="ECO:0000256" key="2">
    <source>
        <dbReference type="ARBA" id="ARBA00004555"/>
    </source>
</evidence>
<dbReference type="GO" id="GO:0051126">
    <property type="term" value="P:negative regulation of actin nucleation"/>
    <property type="evidence" value="ECO:0007669"/>
    <property type="project" value="InterPro"/>
</dbReference>
<dbReference type="GO" id="GO:0030659">
    <property type="term" value="C:cytoplasmic vesicle membrane"/>
    <property type="evidence" value="ECO:0007669"/>
    <property type="project" value="UniProtKB-SubCell"/>
</dbReference>
<gene>
    <name evidence="11" type="primary">ap3s2</name>
</gene>
<dbReference type="PROSITE" id="PS00989">
    <property type="entry name" value="CLAT_ADAPTOR_S"/>
    <property type="match status" value="1"/>
</dbReference>
<keyword evidence="7" id="KW-0653">Protein transport</keyword>
<dbReference type="Ensembl" id="ENSXETT00000081058">
    <property type="protein sequence ID" value="ENSXETP00000080852"/>
    <property type="gene ID" value="ENSXETG00000012972"/>
</dbReference>
<dbReference type="FunFam" id="3.30.450.60:FF:000001">
    <property type="entry name" value="AP complex subunit sigma"/>
    <property type="match status" value="1"/>
</dbReference>
<organism evidence="11">
    <name type="scientific">Xenopus tropicalis</name>
    <name type="common">Western clawed frog</name>
    <name type="synonym">Silurana tropicalis</name>
    <dbReference type="NCBI Taxonomy" id="8364"/>
    <lineage>
        <taxon>Eukaryota</taxon>
        <taxon>Metazoa</taxon>
        <taxon>Chordata</taxon>
        <taxon>Craniata</taxon>
        <taxon>Vertebrata</taxon>
        <taxon>Euteleostomi</taxon>
        <taxon>Amphibia</taxon>
        <taxon>Batrachia</taxon>
        <taxon>Anura</taxon>
        <taxon>Pipoidea</taxon>
        <taxon>Pipidae</taxon>
        <taxon>Xenopodinae</taxon>
        <taxon>Xenopus</taxon>
        <taxon>Silurana</taxon>
    </lineage>
</organism>
<name>A0A6I8R572_XENTR</name>
<comment type="subcellular location">
    <subcellularLocation>
        <location evidence="1">Cytoplasmic vesicle membrane</location>
        <topology evidence="1">Peripheral membrane protein</topology>
        <orientation evidence="1">Cytoplasmic side</orientation>
    </subcellularLocation>
    <subcellularLocation>
        <location evidence="2">Golgi apparatus</location>
    </subcellularLocation>
</comment>
<comment type="similarity">
    <text evidence="3">Belongs to the adaptor complexes small subunit family.</text>
</comment>
<evidence type="ECO:0000256" key="4">
    <source>
        <dbReference type="ARBA" id="ARBA00008453"/>
    </source>
</evidence>
<reference evidence="11" key="2">
    <citation type="submission" date="2020-05" db="UniProtKB">
        <authorList>
            <consortium name="Ensembl"/>
        </authorList>
    </citation>
    <scope>IDENTIFICATION</scope>
</reference>
<accession>A0A6I8R572</accession>
<evidence type="ECO:0000256" key="9">
    <source>
        <dbReference type="ARBA" id="ARBA00023136"/>
    </source>
</evidence>
<comment type="function">
    <text evidence="10">Part of the AP-3 complex, an adaptor-related complex which is not clathrin-associated. The complex is associated with the Golgi region as well as more peripheral structures. It facilitates the budding of vesicles from the Golgi membrane and may be directly involved in trafficking to lysosomes. In concert with the BLOC-1 complex, AP-3 is required to target cargos into vesicles assembled at cell bodies for delivery into neurites and nerve terminals.</text>
</comment>
<comment type="similarity">
    <text evidence="4">Belongs to the Arpin family.</text>
</comment>
<dbReference type="InterPro" id="IPR000804">
    <property type="entry name" value="Clathrin_sm-chain_CS"/>
</dbReference>
<dbReference type="AlphaFoldDB" id="A0A6I8R572"/>
<evidence type="ECO:0000256" key="1">
    <source>
        <dbReference type="ARBA" id="ARBA00004180"/>
    </source>
</evidence>
<keyword evidence="6" id="KW-0813">Transport</keyword>
<dbReference type="InterPro" id="IPR027155">
    <property type="entry name" value="APS3"/>
</dbReference>
<evidence type="ECO:0000256" key="6">
    <source>
        <dbReference type="ARBA" id="ARBA00022448"/>
    </source>
</evidence>
<keyword evidence="8" id="KW-0333">Golgi apparatus</keyword>
<evidence type="ECO:0000256" key="8">
    <source>
        <dbReference type="ARBA" id="ARBA00023034"/>
    </source>
</evidence>
<dbReference type="SUPFAM" id="SSF64356">
    <property type="entry name" value="SNARE-like"/>
    <property type="match status" value="1"/>
</dbReference>
<reference evidence="11" key="1">
    <citation type="journal article" date="2010" name="Science">
        <title>The genome of the Western clawed frog Xenopus tropicalis.</title>
        <authorList>
            <person name="Hellsten U."/>
            <person name="Harland R.M."/>
            <person name="Gilchrist M.J."/>
            <person name="Hendrix D."/>
            <person name="Jurka J."/>
            <person name="Kapitonov V."/>
            <person name="Ovcharenko I."/>
            <person name="Putnam N.H."/>
            <person name="Shu S."/>
            <person name="Taher L."/>
            <person name="Blitz I.L."/>
            <person name="Blumberg B."/>
            <person name="Dichmann D.S."/>
            <person name="Dubchak I."/>
            <person name="Amaya E."/>
            <person name="Detter J.C."/>
            <person name="Fletcher R."/>
            <person name="Gerhard D.S."/>
            <person name="Goodstein D."/>
            <person name="Graves T."/>
            <person name="Grigoriev I.V."/>
            <person name="Grimwood J."/>
            <person name="Kawashima T."/>
            <person name="Lindquist E."/>
            <person name="Lucas S.M."/>
            <person name="Mead P.E."/>
            <person name="Mitros T."/>
            <person name="Ogino H."/>
            <person name="Ohta Y."/>
            <person name="Poliakov A.V."/>
            <person name="Pollet N."/>
            <person name="Robert J."/>
            <person name="Salamov A."/>
            <person name="Sater A.K."/>
            <person name="Schmutz J."/>
            <person name="Terry A."/>
            <person name="Vize P.D."/>
            <person name="Warren W.C."/>
            <person name="Wells D."/>
            <person name="Wills A."/>
            <person name="Wilson R.K."/>
            <person name="Zimmerman L.B."/>
            <person name="Zorn A.M."/>
            <person name="Grainger R."/>
            <person name="Grammer T."/>
            <person name="Khokha M.K."/>
            <person name="Richardson P.M."/>
            <person name="Rokhsar D.S."/>
        </authorList>
    </citation>
    <scope>NUCLEOTIDE SEQUENCE [LARGE SCALE GENOMIC DNA]</scope>
    <source>
        <strain evidence="11">Nigerian</strain>
    </source>
</reference>
<dbReference type="GO" id="GO:0005794">
    <property type="term" value="C:Golgi apparatus"/>
    <property type="evidence" value="ECO:0007669"/>
    <property type="project" value="UniProtKB-SubCell"/>
</dbReference>
<dbReference type="CDD" id="cd14834">
    <property type="entry name" value="AP3_sigma"/>
    <property type="match status" value="1"/>
</dbReference>
<dbReference type="GO" id="GO:0006896">
    <property type="term" value="P:Golgi to vacuole transport"/>
    <property type="evidence" value="ECO:0007669"/>
    <property type="project" value="InterPro"/>
</dbReference>
<evidence type="ECO:0000256" key="10">
    <source>
        <dbReference type="ARBA" id="ARBA00025605"/>
    </source>
</evidence>
<dbReference type="Pfam" id="PF10574">
    <property type="entry name" value="UPF0552"/>
    <property type="match status" value="1"/>
</dbReference>
<evidence type="ECO:0000256" key="7">
    <source>
        <dbReference type="ARBA" id="ARBA00022927"/>
    </source>
</evidence>
<dbReference type="Xenbase" id="XB-GENE-5734699">
    <property type="gene designation" value="ap3s2"/>
</dbReference>